<dbReference type="Proteomes" id="UP000275137">
    <property type="component" value="Unassembled WGS sequence"/>
</dbReference>
<dbReference type="EMBL" id="RJVP01000004">
    <property type="protein sequence ID" value="ROH85701.1"/>
    <property type="molecule type" value="Genomic_DNA"/>
</dbReference>
<dbReference type="AlphaFoldDB" id="A0A3N0UZM6"/>
<dbReference type="PROSITE" id="PS51257">
    <property type="entry name" value="PROKAR_LIPOPROTEIN"/>
    <property type="match status" value="1"/>
</dbReference>
<protein>
    <submittedName>
        <fullName evidence="1">WG repeat-containing protein</fullName>
    </submittedName>
</protein>
<comment type="caution">
    <text evidence="1">The sequence shown here is derived from an EMBL/GenBank/DDBJ whole genome shotgun (WGS) entry which is preliminary data.</text>
</comment>
<dbReference type="PANTHER" id="PTHR37841">
    <property type="entry name" value="GLR2918 PROTEIN"/>
    <property type="match status" value="1"/>
</dbReference>
<dbReference type="PANTHER" id="PTHR37841:SF1">
    <property type="entry name" value="DUF3298 DOMAIN-CONTAINING PROTEIN"/>
    <property type="match status" value="1"/>
</dbReference>
<proteinExistence type="predicted"/>
<keyword evidence="2" id="KW-1185">Reference proteome</keyword>
<reference evidence="1 2" key="1">
    <citation type="submission" date="2018-10" db="EMBL/GenBank/DDBJ databases">
        <authorList>
            <person name="Chen W.-M."/>
        </authorList>
    </citation>
    <scope>NUCLEOTIDE SEQUENCE [LARGE SCALE GENOMIC DNA]</scope>
    <source>
        <strain evidence="1 2">H-5</strain>
    </source>
</reference>
<dbReference type="SUPFAM" id="SSF69360">
    <property type="entry name" value="Cell wall binding repeat"/>
    <property type="match status" value="1"/>
</dbReference>
<name>A0A3N0UZM6_9PROT</name>
<evidence type="ECO:0000313" key="1">
    <source>
        <dbReference type="EMBL" id="ROH85701.1"/>
    </source>
</evidence>
<dbReference type="InterPro" id="IPR032774">
    <property type="entry name" value="WG_beta_rep"/>
</dbReference>
<accession>A0A3N0UZM6</accession>
<organism evidence="1 2">
    <name type="scientific">Pseudomethylobacillus aquaticus</name>
    <dbReference type="NCBI Taxonomy" id="2676064"/>
    <lineage>
        <taxon>Bacteria</taxon>
        <taxon>Pseudomonadati</taxon>
        <taxon>Pseudomonadota</taxon>
        <taxon>Betaproteobacteria</taxon>
        <taxon>Nitrosomonadales</taxon>
        <taxon>Methylophilaceae</taxon>
        <taxon>Pseudomethylobacillus</taxon>
    </lineage>
</organism>
<evidence type="ECO:0000313" key="2">
    <source>
        <dbReference type="Proteomes" id="UP000275137"/>
    </source>
</evidence>
<gene>
    <name evidence="1" type="ORF">ED236_08110</name>
</gene>
<dbReference type="Pfam" id="PF14903">
    <property type="entry name" value="WG_beta_rep"/>
    <property type="match status" value="1"/>
</dbReference>
<dbReference type="RefSeq" id="WP_123237479.1">
    <property type="nucleotide sequence ID" value="NZ_RJVP01000004.1"/>
</dbReference>
<sequence length="90" mass="10189">MRRHIAMLAVPLFLAISGCESTGPRYRNVQAYSDGLAAVQHANGRWGFINEQQNWVIAPKYEDAKPFQNGKAAVRQGGKWGFINRRGEWQ</sequence>